<dbReference type="InterPro" id="IPR025048">
    <property type="entry name" value="DUF3987"/>
</dbReference>
<dbReference type="EMBL" id="LGSW01000019">
    <property type="protein sequence ID" value="KND17695.1"/>
    <property type="molecule type" value="Genomic_DNA"/>
</dbReference>
<evidence type="ECO:0000313" key="2">
    <source>
        <dbReference type="Proteomes" id="UP000053900"/>
    </source>
</evidence>
<comment type="caution">
    <text evidence="1">The sequence shown here is derived from an EMBL/GenBank/DDBJ whole genome shotgun (WGS) entry which is preliminary data.</text>
</comment>
<evidence type="ECO:0000313" key="1">
    <source>
        <dbReference type="EMBL" id="KND17695.1"/>
    </source>
</evidence>
<protein>
    <recommendedName>
        <fullName evidence="3">DUF3987 domain-containing protein</fullName>
    </recommendedName>
</protein>
<gene>
    <name evidence="1" type="ORF">AFK20_12175</name>
</gene>
<keyword evidence="2" id="KW-1185">Reference proteome</keyword>
<name>A0ABR5IIW1_9HYPH</name>
<dbReference type="Proteomes" id="UP000053900">
    <property type="component" value="Unassembled WGS sequence"/>
</dbReference>
<reference evidence="1 2" key="1">
    <citation type="submission" date="2015-07" db="EMBL/GenBank/DDBJ databases">
        <title>Draft genome of Enhydrobacter aerosaccus.</title>
        <authorList>
            <person name="Wang X."/>
        </authorList>
    </citation>
    <scope>NUCLEOTIDE SEQUENCE [LARGE SCALE GENOMIC DNA]</scope>
    <source>
        <strain evidence="1 2">CGMCC9176</strain>
    </source>
</reference>
<organism evidence="1 2">
    <name type="scientific">Enhydrobacter aerosaccus</name>
    <dbReference type="NCBI Taxonomy" id="225324"/>
    <lineage>
        <taxon>Bacteria</taxon>
        <taxon>Pseudomonadati</taxon>
        <taxon>Pseudomonadota</taxon>
        <taxon>Alphaproteobacteria</taxon>
        <taxon>Hyphomicrobiales</taxon>
        <taxon>Enhydrobacter</taxon>
    </lineage>
</organism>
<accession>A0ABR5IIW1</accession>
<proteinExistence type="predicted"/>
<evidence type="ECO:0008006" key="3">
    <source>
        <dbReference type="Google" id="ProtNLM"/>
    </source>
</evidence>
<dbReference type="Pfam" id="PF13148">
    <property type="entry name" value="DUF3987"/>
    <property type="match status" value="1"/>
</dbReference>
<sequence length="682" mass="77856">MKDKDLMLFLNSFKEADSDDINKANLNLLSQLIPKNRFIKFDIDITVNQTELNTANSVGVLLYDSSNTLSNVLVVKNNEQFTINHHVGVVSIGDGDDCFIVDDIEQAINLHLNLDALNHSHQIIIAPNRLFNNVVSDFAKKQQVTIFCIMTEKNDYLKRFDGANVKLISLIDPCYNDNLFKYPSFQSFLLDADFVDTHIDCRFGTWGKLGSIKSTGQYKETTYPLQAFDKCKTAKFAIQALAEHTKVPLAMAAQSVLGVLSHIAQRRVNAPMLNGSVPCSLWLLTQGESGDGKSLVAKWASKAIVDFHTAEKVKYEKEIKAWNRLSQKERDEQSPPVKPKQEYIKKANSVEGLQDLMLVNDTKNIMLSTSEAGGFFGTTSMGKDKLNDSLSTYADLWSDGSFDRVLSQGGKSNSQVLNGHVDNARLTLDLQGQPVILADTLNNDKMNEQGFLVRFLYSFPHIDPLSRMIDEDEERNKIIHDNYMLEFWDVCRKLLELYPDGAIFNEFGDFVRTELKLDSLAQKRYNNYWNETLMRINDKDPRWKQYMIKRLCEQASRIATVLTYFDQRDTITQADFENGILIAEYSLAERVRYGKNPENHITSDLEKVWESLINYCKQNQVEEVDFSYLKNKVVSSKLKAKHIIDPIIEGLTDLNYVKQYKDYSHSKQGKEIIRINPILLKS</sequence>